<organism evidence="2 3">
    <name type="scientific">Lysobacter cavernae</name>
    <dbReference type="NCBI Taxonomy" id="1685901"/>
    <lineage>
        <taxon>Bacteria</taxon>
        <taxon>Pseudomonadati</taxon>
        <taxon>Pseudomonadota</taxon>
        <taxon>Gammaproteobacteria</taxon>
        <taxon>Lysobacterales</taxon>
        <taxon>Lysobacteraceae</taxon>
        <taxon>Lysobacter</taxon>
    </lineage>
</organism>
<gene>
    <name evidence="2" type="ORF">ACFOLC_14860</name>
</gene>
<protein>
    <recommendedName>
        <fullName evidence="4">Transposase DDE domain-containing protein</fullName>
    </recommendedName>
</protein>
<name>A0ABV7RVS6_9GAMM</name>
<accession>A0ABV7RVS6</accession>
<keyword evidence="3" id="KW-1185">Reference proteome</keyword>
<dbReference type="EMBL" id="JBHRXK010000009">
    <property type="protein sequence ID" value="MFC3552283.1"/>
    <property type="molecule type" value="Genomic_DNA"/>
</dbReference>
<evidence type="ECO:0008006" key="4">
    <source>
        <dbReference type="Google" id="ProtNLM"/>
    </source>
</evidence>
<dbReference type="Proteomes" id="UP001595740">
    <property type="component" value="Unassembled WGS sequence"/>
</dbReference>
<evidence type="ECO:0000313" key="2">
    <source>
        <dbReference type="EMBL" id="MFC3552283.1"/>
    </source>
</evidence>
<proteinExistence type="predicted"/>
<sequence>MHLFKNECLRDTGYAGHDLVFRTPAFGPRFGRRAEARRAFALSTAGLHDDESSDVATHPVEWHDTYRSRPSAA</sequence>
<evidence type="ECO:0000256" key="1">
    <source>
        <dbReference type="SAM" id="MobiDB-lite"/>
    </source>
</evidence>
<reference evidence="3" key="1">
    <citation type="journal article" date="2019" name="Int. J. Syst. Evol. Microbiol.">
        <title>The Global Catalogue of Microorganisms (GCM) 10K type strain sequencing project: providing services to taxonomists for standard genome sequencing and annotation.</title>
        <authorList>
            <consortium name="The Broad Institute Genomics Platform"/>
            <consortium name="The Broad Institute Genome Sequencing Center for Infectious Disease"/>
            <person name="Wu L."/>
            <person name="Ma J."/>
        </authorList>
    </citation>
    <scope>NUCLEOTIDE SEQUENCE [LARGE SCALE GENOMIC DNA]</scope>
    <source>
        <strain evidence="3">KCTC 42875</strain>
    </source>
</reference>
<feature type="region of interest" description="Disordered" evidence="1">
    <location>
        <begin position="47"/>
        <end position="73"/>
    </location>
</feature>
<comment type="caution">
    <text evidence="2">The sequence shown here is derived from an EMBL/GenBank/DDBJ whole genome shotgun (WGS) entry which is preliminary data.</text>
</comment>
<dbReference type="RefSeq" id="WP_386760045.1">
    <property type="nucleotide sequence ID" value="NZ_JBHRXK010000009.1"/>
</dbReference>
<evidence type="ECO:0000313" key="3">
    <source>
        <dbReference type="Proteomes" id="UP001595740"/>
    </source>
</evidence>